<name>A0A0Q9WP05_DROWI</name>
<keyword evidence="9" id="KW-0807">Transducer</keyword>
<comment type="function">
    <text evidence="10">Odorant receptor which mediates acceptance or avoidance behavior, depending on its substrates. The odorant receptor repertoire encodes a large collection of odor stimuli that vary widely in identity, intensity, and duration. May form a complex with Orco to form odorant-sensing units, providing sensitive and prolonged odorant signaling and calcium permeability.</text>
</comment>
<keyword evidence="15" id="KW-1185">Reference proteome</keyword>
<gene>
    <name evidence="14" type="primary">Dwil\GK26796</name>
    <name evidence="14" type="ORF">Dwil_GK26796</name>
</gene>
<keyword evidence="2" id="KW-1003">Cell membrane</keyword>
<dbReference type="GO" id="GO:0004984">
    <property type="term" value="F:olfactory receptor activity"/>
    <property type="evidence" value="ECO:0007669"/>
    <property type="project" value="EnsemblMetazoa"/>
</dbReference>
<dbReference type="KEGG" id="dwi:26528798"/>
<dbReference type="InterPro" id="IPR004117">
    <property type="entry name" value="7tm6_olfct_rcpt"/>
</dbReference>
<feature type="transmembrane region" description="Helical" evidence="13">
    <location>
        <begin position="129"/>
        <end position="150"/>
    </location>
</feature>
<feature type="transmembrane region" description="Helical" evidence="13">
    <location>
        <begin position="94"/>
        <end position="117"/>
    </location>
</feature>
<reference evidence="14 15" key="1">
    <citation type="journal article" date="2007" name="Nature">
        <title>Evolution of genes and genomes on the Drosophila phylogeny.</title>
        <authorList>
            <consortium name="Drosophila 12 Genomes Consortium"/>
            <person name="Clark A.G."/>
            <person name="Eisen M.B."/>
            <person name="Smith D.R."/>
            <person name="Bergman C.M."/>
            <person name="Oliver B."/>
            <person name="Markow T.A."/>
            <person name="Kaufman T.C."/>
            <person name="Kellis M."/>
            <person name="Gelbart W."/>
            <person name="Iyer V.N."/>
            <person name="Pollard D.A."/>
            <person name="Sackton T.B."/>
            <person name="Larracuente A.M."/>
            <person name="Singh N.D."/>
            <person name="Abad J.P."/>
            <person name="Abt D.N."/>
            <person name="Adryan B."/>
            <person name="Aguade M."/>
            <person name="Akashi H."/>
            <person name="Anderson W.W."/>
            <person name="Aquadro C.F."/>
            <person name="Ardell D.H."/>
            <person name="Arguello R."/>
            <person name="Artieri C.G."/>
            <person name="Barbash D.A."/>
            <person name="Barker D."/>
            <person name="Barsanti P."/>
            <person name="Batterham P."/>
            <person name="Batzoglou S."/>
            <person name="Begun D."/>
            <person name="Bhutkar A."/>
            <person name="Blanco E."/>
            <person name="Bosak S.A."/>
            <person name="Bradley R.K."/>
            <person name="Brand A.D."/>
            <person name="Brent M.R."/>
            <person name="Brooks A.N."/>
            <person name="Brown R.H."/>
            <person name="Butlin R.K."/>
            <person name="Caggese C."/>
            <person name="Calvi B.R."/>
            <person name="Bernardo de Carvalho A."/>
            <person name="Caspi A."/>
            <person name="Castrezana S."/>
            <person name="Celniker S.E."/>
            <person name="Chang J.L."/>
            <person name="Chapple C."/>
            <person name="Chatterji S."/>
            <person name="Chinwalla A."/>
            <person name="Civetta A."/>
            <person name="Clifton S.W."/>
            <person name="Comeron J.M."/>
            <person name="Costello J.C."/>
            <person name="Coyne J.A."/>
            <person name="Daub J."/>
            <person name="David R.G."/>
            <person name="Delcher A.L."/>
            <person name="Delehaunty K."/>
            <person name="Do C.B."/>
            <person name="Ebling H."/>
            <person name="Edwards K."/>
            <person name="Eickbush T."/>
            <person name="Evans J.D."/>
            <person name="Filipski A."/>
            <person name="Findeiss S."/>
            <person name="Freyhult E."/>
            <person name="Fulton L."/>
            <person name="Fulton R."/>
            <person name="Garcia A.C."/>
            <person name="Gardiner A."/>
            <person name="Garfield D.A."/>
            <person name="Garvin B.E."/>
            <person name="Gibson G."/>
            <person name="Gilbert D."/>
            <person name="Gnerre S."/>
            <person name="Godfrey J."/>
            <person name="Good R."/>
            <person name="Gotea V."/>
            <person name="Gravely B."/>
            <person name="Greenberg A.J."/>
            <person name="Griffiths-Jones S."/>
            <person name="Gross S."/>
            <person name="Guigo R."/>
            <person name="Gustafson E.A."/>
            <person name="Haerty W."/>
            <person name="Hahn M.W."/>
            <person name="Halligan D.L."/>
            <person name="Halpern A.L."/>
            <person name="Halter G.M."/>
            <person name="Han M.V."/>
            <person name="Heger A."/>
            <person name="Hillier L."/>
            <person name="Hinrichs A.S."/>
            <person name="Holmes I."/>
            <person name="Hoskins R.A."/>
            <person name="Hubisz M.J."/>
            <person name="Hultmark D."/>
            <person name="Huntley M.A."/>
            <person name="Jaffe D.B."/>
            <person name="Jagadeeshan S."/>
            <person name="Jeck W.R."/>
            <person name="Johnson J."/>
            <person name="Jones C.D."/>
            <person name="Jordan W.C."/>
            <person name="Karpen G.H."/>
            <person name="Kataoka E."/>
            <person name="Keightley P.D."/>
            <person name="Kheradpour P."/>
            <person name="Kirkness E.F."/>
            <person name="Koerich L.B."/>
            <person name="Kristiansen K."/>
            <person name="Kudrna D."/>
            <person name="Kulathinal R.J."/>
            <person name="Kumar S."/>
            <person name="Kwok R."/>
            <person name="Lander E."/>
            <person name="Langley C.H."/>
            <person name="Lapoint R."/>
            <person name="Lazzaro B.P."/>
            <person name="Lee S.J."/>
            <person name="Levesque L."/>
            <person name="Li R."/>
            <person name="Lin C.F."/>
            <person name="Lin M.F."/>
            <person name="Lindblad-Toh K."/>
            <person name="Llopart A."/>
            <person name="Long M."/>
            <person name="Low L."/>
            <person name="Lozovsky E."/>
            <person name="Lu J."/>
            <person name="Luo M."/>
            <person name="Machado C.A."/>
            <person name="Makalowski W."/>
            <person name="Marzo M."/>
            <person name="Matsuda M."/>
            <person name="Matzkin L."/>
            <person name="McAllister B."/>
            <person name="McBride C.S."/>
            <person name="McKernan B."/>
            <person name="McKernan K."/>
            <person name="Mendez-Lago M."/>
            <person name="Minx P."/>
            <person name="Mollenhauer M.U."/>
            <person name="Montooth K."/>
            <person name="Mount S.M."/>
            <person name="Mu X."/>
            <person name="Myers E."/>
            <person name="Negre B."/>
            <person name="Newfeld S."/>
            <person name="Nielsen R."/>
            <person name="Noor M.A."/>
            <person name="O'Grady P."/>
            <person name="Pachter L."/>
            <person name="Papaceit M."/>
            <person name="Parisi M.J."/>
            <person name="Parisi M."/>
            <person name="Parts L."/>
            <person name="Pedersen J.S."/>
            <person name="Pesole G."/>
            <person name="Phillippy A.M."/>
            <person name="Ponting C.P."/>
            <person name="Pop M."/>
            <person name="Porcelli D."/>
            <person name="Powell J.R."/>
            <person name="Prohaska S."/>
            <person name="Pruitt K."/>
            <person name="Puig M."/>
            <person name="Quesneville H."/>
            <person name="Ram K.R."/>
            <person name="Rand D."/>
            <person name="Rasmussen M.D."/>
            <person name="Reed L.K."/>
            <person name="Reenan R."/>
            <person name="Reily A."/>
            <person name="Remington K.A."/>
            <person name="Rieger T.T."/>
            <person name="Ritchie M.G."/>
            <person name="Robin C."/>
            <person name="Rogers Y.H."/>
            <person name="Rohde C."/>
            <person name="Rozas J."/>
            <person name="Rubenfield M.J."/>
            <person name="Ruiz A."/>
            <person name="Russo S."/>
            <person name="Salzberg S.L."/>
            <person name="Sanchez-Gracia A."/>
            <person name="Saranga D.J."/>
            <person name="Sato H."/>
            <person name="Schaeffer S.W."/>
            <person name="Schatz M.C."/>
            <person name="Schlenke T."/>
            <person name="Schwartz R."/>
            <person name="Segarra C."/>
            <person name="Singh R.S."/>
            <person name="Sirot L."/>
            <person name="Sirota M."/>
            <person name="Sisneros N.B."/>
            <person name="Smith C.D."/>
            <person name="Smith T.F."/>
            <person name="Spieth J."/>
            <person name="Stage D.E."/>
            <person name="Stark A."/>
            <person name="Stephan W."/>
            <person name="Strausberg R.L."/>
            <person name="Strempel S."/>
            <person name="Sturgill D."/>
            <person name="Sutton G."/>
            <person name="Sutton G.G."/>
            <person name="Tao W."/>
            <person name="Teichmann S."/>
            <person name="Tobari Y.N."/>
            <person name="Tomimura Y."/>
            <person name="Tsolas J.M."/>
            <person name="Valente V.L."/>
            <person name="Venter E."/>
            <person name="Venter J.C."/>
            <person name="Vicario S."/>
            <person name="Vieira F.G."/>
            <person name="Vilella A.J."/>
            <person name="Villasante A."/>
            <person name="Walenz B."/>
            <person name="Wang J."/>
            <person name="Wasserman M."/>
            <person name="Watts T."/>
            <person name="Wilson D."/>
            <person name="Wilson R.K."/>
            <person name="Wing R.A."/>
            <person name="Wolfner M.F."/>
            <person name="Wong A."/>
            <person name="Wong G.K."/>
            <person name="Wu C.I."/>
            <person name="Wu G."/>
            <person name="Yamamoto D."/>
            <person name="Yang H.P."/>
            <person name="Yang S.P."/>
            <person name="Yorke J.A."/>
            <person name="Yoshida K."/>
            <person name="Zdobnov E."/>
            <person name="Zhang P."/>
            <person name="Zhang Y."/>
            <person name="Zimin A.V."/>
            <person name="Baldwin J."/>
            <person name="Abdouelleil A."/>
            <person name="Abdulkadir J."/>
            <person name="Abebe A."/>
            <person name="Abera B."/>
            <person name="Abreu J."/>
            <person name="Acer S.C."/>
            <person name="Aftuck L."/>
            <person name="Alexander A."/>
            <person name="An P."/>
            <person name="Anderson E."/>
            <person name="Anderson S."/>
            <person name="Arachi H."/>
            <person name="Azer M."/>
            <person name="Bachantsang P."/>
            <person name="Barry A."/>
            <person name="Bayul T."/>
            <person name="Berlin A."/>
            <person name="Bessette D."/>
            <person name="Bloom T."/>
            <person name="Blye J."/>
            <person name="Boguslavskiy L."/>
            <person name="Bonnet C."/>
            <person name="Boukhgalter B."/>
            <person name="Bourzgui I."/>
            <person name="Brown A."/>
            <person name="Cahill P."/>
            <person name="Channer S."/>
            <person name="Cheshatsang Y."/>
            <person name="Chuda L."/>
            <person name="Citroen M."/>
            <person name="Collymore A."/>
            <person name="Cooke P."/>
            <person name="Costello M."/>
            <person name="D'Aco K."/>
            <person name="Daza R."/>
            <person name="De Haan G."/>
            <person name="DeGray S."/>
            <person name="DeMaso C."/>
            <person name="Dhargay N."/>
            <person name="Dooley K."/>
            <person name="Dooley E."/>
            <person name="Doricent M."/>
            <person name="Dorje P."/>
            <person name="Dorjee K."/>
            <person name="Dupes A."/>
            <person name="Elong R."/>
            <person name="Falk J."/>
            <person name="Farina A."/>
            <person name="Faro S."/>
            <person name="Ferguson D."/>
            <person name="Fisher S."/>
            <person name="Foley C.D."/>
            <person name="Franke A."/>
            <person name="Friedrich D."/>
            <person name="Gadbois L."/>
            <person name="Gearin G."/>
            <person name="Gearin C.R."/>
            <person name="Giannoukos G."/>
            <person name="Goode T."/>
            <person name="Graham J."/>
            <person name="Grandbois E."/>
            <person name="Grewal S."/>
            <person name="Gyaltsen K."/>
            <person name="Hafez N."/>
            <person name="Hagos B."/>
            <person name="Hall J."/>
            <person name="Henson C."/>
            <person name="Hollinger A."/>
            <person name="Honan T."/>
            <person name="Huard M.D."/>
            <person name="Hughes L."/>
            <person name="Hurhula B."/>
            <person name="Husby M.E."/>
            <person name="Kamat A."/>
            <person name="Kanga B."/>
            <person name="Kashin S."/>
            <person name="Khazanovich D."/>
            <person name="Kisner P."/>
            <person name="Lance K."/>
            <person name="Lara M."/>
            <person name="Lee W."/>
            <person name="Lennon N."/>
            <person name="Letendre F."/>
            <person name="LeVine R."/>
            <person name="Lipovsky A."/>
            <person name="Liu X."/>
            <person name="Liu J."/>
            <person name="Liu S."/>
            <person name="Lokyitsang T."/>
            <person name="Lokyitsang Y."/>
            <person name="Lubonja R."/>
            <person name="Lui A."/>
            <person name="MacDonald P."/>
            <person name="Magnisalis V."/>
            <person name="Maru K."/>
            <person name="Matthews C."/>
            <person name="McCusker W."/>
            <person name="McDonough S."/>
            <person name="Mehta T."/>
            <person name="Meldrim J."/>
            <person name="Meneus L."/>
            <person name="Mihai O."/>
            <person name="Mihalev A."/>
            <person name="Mihova T."/>
            <person name="Mittelman R."/>
            <person name="Mlenga V."/>
            <person name="Montmayeur A."/>
            <person name="Mulrain L."/>
            <person name="Navidi A."/>
            <person name="Naylor J."/>
            <person name="Negash T."/>
            <person name="Nguyen T."/>
            <person name="Nguyen N."/>
            <person name="Nicol R."/>
            <person name="Norbu C."/>
            <person name="Norbu N."/>
            <person name="Novod N."/>
            <person name="O'Neill B."/>
            <person name="Osman S."/>
            <person name="Markiewicz E."/>
            <person name="Oyono O.L."/>
            <person name="Patti C."/>
            <person name="Phunkhang P."/>
            <person name="Pierre F."/>
            <person name="Priest M."/>
            <person name="Raghuraman S."/>
            <person name="Rege F."/>
            <person name="Reyes R."/>
            <person name="Rise C."/>
            <person name="Rogov P."/>
            <person name="Ross K."/>
            <person name="Ryan E."/>
            <person name="Settipalli S."/>
            <person name="Shea T."/>
            <person name="Sherpa N."/>
            <person name="Shi L."/>
            <person name="Shih D."/>
            <person name="Sparrow T."/>
            <person name="Spaulding J."/>
            <person name="Stalker J."/>
            <person name="Stange-Thomann N."/>
            <person name="Stavropoulos S."/>
            <person name="Stone C."/>
            <person name="Strader C."/>
            <person name="Tesfaye S."/>
            <person name="Thomson T."/>
            <person name="Thoulutsang Y."/>
            <person name="Thoulutsang D."/>
            <person name="Topham K."/>
            <person name="Topping I."/>
            <person name="Tsamla T."/>
            <person name="Vassiliev H."/>
            <person name="Vo A."/>
            <person name="Wangchuk T."/>
            <person name="Wangdi T."/>
            <person name="Weiand M."/>
            <person name="Wilkinson J."/>
            <person name="Wilson A."/>
            <person name="Yadav S."/>
            <person name="Young G."/>
            <person name="Yu Q."/>
            <person name="Zembek L."/>
            <person name="Zhong D."/>
            <person name="Zimmer A."/>
            <person name="Zwirko Z."/>
            <person name="Jaffe D.B."/>
            <person name="Alvarez P."/>
            <person name="Brockman W."/>
            <person name="Butler J."/>
            <person name="Chin C."/>
            <person name="Gnerre S."/>
            <person name="Grabherr M."/>
            <person name="Kleber M."/>
            <person name="Mauceli E."/>
            <person name="MacCallum I."/>
        </authorList>
    </citation>
    <scope>NUCLEOTIDE SEQUENCE [LARGE SCALE GENOMIC DNA]</scope>
    <source>
        <strain evidence="15">Tucson 14030-0811.24</strain>
    </source>
</reference>
<proteinExistence type="inferred from homology"/>
<keyword evidence="8" id="KW-0675">Receptor</keyword>
<organism evidence="14 15">
    <name type="scientific">Drosophila willistoni</name>
    <name type="common">Fruit fly</name>
    <dbReference type="NCBI Taxonomy" id="7260"/>
    <lineage>
        <taxon>Eukaryota</taxon>
        <taxon>Metazoa</taxon>
        <taxon>Ecdysozoa</taxon>
        <taxon>Arthropoda</taxon>
        <taxon>Hexapoda</taxon>
        <taxon>Insecta</taxon>
        <taxon>Pterygota</taxon>
        <taxon>Neoptera</taxon>
        <taxon>Endopterygota</taxon>
        <taxon>Diptera</taxon>
        <taxon>Brachycera</taxon>
        <taxon>Muscomorpha</taxon>
        <taxon>Ephydroidea</taxon>
        <taxon>Drosophilidae</taxon>
        <taxon>Drosophila</taxon>
        <taxon>Sophophora</taxon>
    </lineage>
</organism>
<keyword evidence="5" id="KW-0552">Olfaction</keyword>
<accession>A0A0Q9WP05</accession>
<evidence type="ECO:0000256" key="1">
    <source>
        <dbReference type="ARBA" id="ARBA00004651"/>
    </source>
</evidence>
<dbReference type="OrthoDB" id="5846619at2759"/>
<evidence type="ECO:0000256" key="3">
    <source>
        <dbReference type="ARBA" id="ARBA00022606"/>
    </source>
</evidence>
<evidence type="ECO:0000256" key="2">
    <source>
        <dbReference type="ARBA" id="ARBA00022475"/>
    </source>
</evidence>
<evidence type="ECO:0008006" key="16">
    <source>
        <dbReference type="Google" id="ProtNLM"/>
    </source>
</evidence>
<dbReference type="Proteomes" id="UP000007798">
    <property type="component" value="Unassembled WGS sequence"/>
</dbReference>
<feature type="transmembrane region" description="Helical" evidence="13">
    <location>
        <begin position="12"/>
        <end position="32"/>
    </location>
</feature>
<keyword evidence="3" id="KW-0716">Sensory transduction</keyword>
<dbReference type="PANTHER" id="PTHR21137">
    <property type="entry name" value="ODORANT RECEPTOR"/>
    <property type="match status" value="1"/>
</dbReference>
<keyword evidence="7 13" id="KW-0472">Membrane</keyword>
<evidence type="ECO:0000256" key="8">
    <source>
        <dbReference type="ARBA" id="ARBA00023170"/>
    </source>
</evidence>
<dbReference type="PANTHER" id="PTHR21137:SF37">
    <property type="entry name" value="ODORANT RECEPTOR 46A, ISOFORM B-RELATED"/>
    <property type="match status" value="1"/>
</dbReference>
<sequence>MYEPCSSKDRGCFLGLYLFQVISLELTCWLNIAFDSMIYGLLCYCQGLLEILAIRLENLGAATNPLEQRLLANRLRDCCIYYNHITRLKDLVELLIKLPGSLQMLCSILVLVSNLYSLSSMSVAGQAPLMLKTVIYQMVMLLQIFMVCYASNEVTLQSSRLCNALYSSQWFTWNMENRRTAYRLMLRFSAPLSVRTLNPTFTFSLTAFGSIVNCSYSYFALLKRVNS</sequence>
<evidence type="ECO:0000256" key="12">
    <source>
        <dbReference type="ARBA" id="ARBA00038679"/>
    </source>
</evidence>
<evidence type="ECO:0000256" key="13">
    <source>
        <dbReference type="SAM" id="Phobius"/>
    </source>
</evidence>
<comment type="similarity">
    <text evidence="11">Belongs to the insect chemoreceptor superfamily. Heteromeric odorant receptor channel (TC 1.A.69) family. Or2a subfamily.</text>
</comment>
<dbReference type="GO" id="GO:0005886">
    <property type="term" value="C:plasma membrane"/>
    <property type="evidence" value="ECO:0007669"/>
    <property type="project" value="UniProtKB-SubCell"/>
</dbReference>
<dbReference type="AlphaFoldDB" id="A0A0Q9WP05"/>
<keyword evidence="6 13" id="KW-1133">Transmembrane helix</keyword>
<dbReference type="GO" id="GO:0005549">
    <property type="term" value="F:odorant binding"/>
    <property type="evidence" value="ECO:0007669"/>
    <property type="project" value="InterPro"/>
</dbReference>
<evidence type="ECO:0000256" key="6">
    <source>
        <dbReference type="ARBA" id="ARBA00022989"/>
    </source>
</evidence>
<evidence type="ECO:0000256" key="9">
    <source>
        <dbReference type="ARBA" id="ARBA00023224"/>
    </source>
</evidence>
<evidence type="ECO:0000256" key="11">
    <source>
        <dbReference type="ARBA" id="ARBA00037946"/>
    </source>
</evidence>
<dbReference type="EMBL" id="CH963719">
    <property type="protein sequence ID" value="KRF97439.1"/>
    <property type="molecule type" value="Genomic_DNA"/>
</dbReference>
<dbReference type="GO" id="GO:0007165">
    <property type="term" value="P:signal transduction"/>
    <property type="evidence" value="ECO:0007669"/>
    <property type="project" value="UniProtKB-KW"/>
</dbReference>
<protein>
    <recommendedName>
        <fullName evidence="16">Odorant receptor</fullName>
    </recommendedName>
</protein>
<dbReference type="InParanoid" id="A0A0Q9WP05"/>
<evidence type="ECO:0000313" key="15">
    <source>
        <dbReference type="Proteomes" id="UP000007798"/>
    </source>
</evidence>
<comment type="subcellular location">
    <subcellularLocation>
        <location evidence="1">Cell membrane</location>
        <topology evidence="1">Multi-pass membrane protein</topology>
    </subcellularLocation>
</comment>
<comment type="subunit">
    <text evidence="12">Interacts with Orco. Complexes exist early in the endomembrane system in olfactory sensory neurons (OSNs), coupling these complexes to the conserved ciliary trafficking pathway.</text>
</comment>
<evidence type="ECO:0000256" key="7">
    <source>
        <dbReference type="ARBA" id="ARBA00023136"/>
    </source>
</evidence>
<dbReference type="FunCoup" id="A0A0Q9WP05">
    <property type="interactions" value="30"/>
</dbReference>
<evidence type="ECO:0000256" key="4">
    <source>
        <dbReference type="ARBA" id="ARBA00022692"/>
    </source>
</evidence>
<evidence type="ECO:0000256" key="5">
    <source>
        <dbReference type="ARBA" id="ARBA00022725"/>
    </source>
</evidence>
<keyword evidence="4 13" id="KW-0812">Transmembrane</keyword>
<evidence type="ECO:0000313" key="14">
    <source>
        <dbReference type="EMBL" id="KRF97439.1"/>
    </source>
</evidence>
<evidence type="ECO:0000256" key="10">
    <source>
        <dbReference type="ARBA" id="ARBA00037764"/>
    </source>
</evidence>
<dbReference type="Pfam" id="PF02949">
    <property type="entry name" value="7tm_6"/>
    <property type="match status" value="1"/>
</dbReference>